<dbReference type="eggNOG" id="KOG4275">
    <property type="taxonomic scope" value="Eukaryota"/>
</dbReference>
<sequence length="212" mass="23687">MYMLAPVLRPTNVWIGPNASMLVEPNSIFIKSVKVENVYGSEPGLQLFGFYASPPVAVMNWSESRLVSVSHRSYGGCPYYLNEGASLNISYNVKPEGYSVRLVVDKGSGVIQLNIKNTESYHLNVANPNLKDVELDIDVMAVVYDTKEPPFYKCNFSNRACTFNTMPFVGTSIVITSPAYRQFREYYLENKNGSSEFPIKLDALHMPSSLVS</sequence>
<keyword evidence="3" id="KW-0862">Zinc</keyword>
<name>M4CLP2_BRACM</name>
<dbReference type="InParanoid" id="M4CLP2"/>
<dbReference type="GO" id="GO:0045931">
    <property type="term" value="P:positive regulation of mitotic cell cycle"/>
    <property type="evidence" value="ECO:0000318"/>
    <property type="project" value="GO_Central"/>
</dbReference>
<dbReference type="GO" id="GO:0009705">
    <property type="term" value="C:plant-type vacuole membrane"/>
    <property type="evidence" value="ECO:0000318"/>
    <property type="project" value="GO_Central"/>
</dbReference>
<dbReference type="GO" id="GO:0008270">
    <property type="term" value="F:zinc ion binding"/>
    <property type="evidence" value="ECO:0007669"/>
    <property type="project" value="UniProtKB-KW"/>
</dbReference>
<dbReference type="GO" id="GO:0061630">
    <property type="term" value="F:ubiquitin protein ligase activity"/>
    <property type="evidence" value="ECO:0000318"/>
    <property type="project" value="GO_Central"/>
</dbReference>
<reference evidence="6 7" key="2">
    <citation type="journal article" date="2018" name="Hortic Res">
        <title>Improved Brassica rapa reference genome by single-molecule sequencing and chromosome conformation capture technologies.</title>
        <authorList>
            <person name="Zhang L."/>
            <person name="Cai X."/>
            <person name="Wu J."/>
            <person name="Liu M."/>
            <person name="Grob S."/>
            <person name="Cheng F."/>
            <person name="Liang J."/>
            <person name="Cai C."/>
            <person name="Liu Z."/>
            <person name="Liu B."/>
            <person name="Wang F."/>
            <person name="Li S."/>
            <person name="Liu F."/>
            <person name="Li X."/>
            <person name="Cheng L."/>
            <person name="Yang W."/>
            <person name="Li M.H."/>
            <person name="Grossniklaus U."/>
            <person name="Zheng H."/>
            <person name="Wang X."/>
        </authorList>
    </citation>
    <scope>NUCLEOTIDE SEQUENCE [LARGE SCALE GENOMIC DNA]</scope>
    <source>
        <strain evidence="6 7">cv. Chiifu-401-42</strain>
    </source>
</reference>
<dbReference type="GO" id="GO:0005768">
    <property type="term" value="C:endosome"/>
    <property type="evidence" value="ECO:0000318"/>
    <property type="project" value="GO_Central"/>
</dbReference>
<evidence type="ECO:0000256" key="1">
    <source>
        <dbReference type="ARBA" id="ARBA00022723"/>
    </source>
</evidence>
<dbReference type="InterPro" id="IPR032010">
    <property type="entry name" value="APD1-4_M"/>
</dbReference>
<dbReference type="EnsemblPlants" id="Bra005129.1">
    <property type="protein sequence ID" value="Bra005129.1-P"/>
    <property type="gene ID" value="Bra005129"/>
</dbReference>
<dbReference type="HOGENOM" id="CLU_087739_0_0_1"/>
<feature type="domain" description="E3 ubiquitin-protein ligase APD1-4 N-terminal" evidence="4">
    <location>
        <begin position="44"/>
        <end position="108"/>
    </location>
</feature>
<dbReference type="AlphaFoldDB" id="M4CLP2"/>
<evidence type="ECO:0000259" key="5">
    <source>
        <dbReference type="Pfam" id="PF16041"/>
    </source>
</evidence>
<dbReference type="InterPro" id="IPR032008">
    <property type="entry name" value="APD1-4_N"/>
</dbReference>
<protein>
    <submittedName>
        <fullName evidence="6">Uncharacterized protein</fullName>
    </submittedName>
</protein>
<reference evidence="6 7" key="1">
    <citation type="journal article" date="2011" name="Nat. Genet.">
        <title>The genome of the mesopolyploid crop species Brassica rapa.</title>
        <authorList>
            <consortium name="Brassica rapa Genome Sequencing Project Consortium"/>
            <person name="Wang X."/>
            <person name="Wang H."/>
            <person name="Wang J."/>
            <person name="Sun R."/>
            <person name="Wu J."/>
            <person name="Liu S."/>
            <person name="Bai Y."/>
            <person name="Mun J.H."/>
            <person name="Bancroft I."/>
            <person name="Cheng F."/>
            <person name="Huang S."/>
            <person name="Li X."/>
            <person name="Hua W."/>
            <person name="Wang J."/>
            <person name="Wang X."/>
            <person name="Freeling M."/>
            <person name="Pires J.C."/>
            <person name="Paterson A.H."/>
            <person name="Chalhoub B."/>
            <person name="Wang B."/>
            <person name="Hayward A."/>
            <person name="Sharpe A.G."/>
            <person name="Park B.S."/>
            <person name="Weisshaar B."/>
            <person name="Liu B."/>
            <person name="Li B."/>
            <person name="Liu B."/>
            <person name="Tong C."/>
            <person name="Song C."/>
            <person name="Duran C."/>
            <person name="Peng C."/>
            <person name="Geng C."/>
            <person name="Koh C."/>
            <person name="Lin C."/>
            <person name="Edwards D."/>
            <person name="Mu D."/>
            <person name="Shen D."/>
            <person name="Soumpourou E."/>
            <person name="Li F."/>
            <person name="Fraser F."/>
            <person name="Conant G."/>
            <person name="Lassalle G."/>
            <person name="King G.J."/>
            <person name="Bonnema G."/>
            <person name="Tang H."/>
            <person name="Wang H."/>
            <person name="Belcram H."/>
            <person name="Zhou H."/>
            <person name="Hirakawa H."/>
            <person name="Abe H."/>
            <person name="Guo H."/>
            <person name="Wang H."/>
            <person name="Jin H."/>
            <person name="Parkin I.A."/>
            <person name="Batley J."/>
            <person name="Kim J.S."/>
            <person name="Just J."/>
            <person name="Li J."/>
            <person name="Xu J."/>
            <person name="Deng J."/>
            <person name="Kim J.A."/>
            <person name="Li J."/>
            <person name="Yu J."/>
            <person name="Meng J."/>
            <person name="Wang J."/>
            <person name="Min J."/>
            <person name="Poulain J."/>
            <person name="Wang J."/>
            <person name="Hatakeyama K."/>
            <person name="Wu K."/>
            <person name="Wang L."/>
            <person name="Fang L."/>
            <person name="Trick M."/>
            <person name="Links M.G."/>
            <person name="Zhao M."/>
            <person name="Jin M."/>
            <person name="Ramchiary N."/>
            <person name="Drou N."/>
            <person name="Berkman P.J."/>
            <person name="Cai Q."/>
            <person name="Huang Q."/>
            <person name="Li R."/>
            <person name="Tabata S."/>
            <person name="Cheng S."/>
            <person name="Zhang S."/>
            <person name="Zhang S."/>
            <person name="Huang S."/>
            <person name="Sato S."/>
            <person name="Sun S."/>
            <person name="Kwon S.J."/>
            <person name="Choi S.R."/>
            <person name="Lee T.H."/>
            <person name="Fan W."/>
            <person name="Zhao X."/>
            <person name="Tan X."/>
            <person name="Xu X."/>
            <person name="Wang Y."/>
            <person name="Qiu Y."/>
            <person name="Yin Y."/>
            <person name="Li Y."/>
            <person name="Du Y."/>
            <person name="Liao Y."/>
            <person name="Lim Y."/>
            <person name="Narusaka Y."/>
            <person name="Wang Y."/>
            <person name="Wang Z."/>
            <person name="Li Z."/>
            <person name="Wang Z."/>
            <person name="Xiong Z."/>
            <person name="Zhang Z."/>
        </authorList>
    </citation>
    <scope>NUCLEOTIDE SEQUENCE [LARGE SCALE GENOMIC DNA]</scope>
    <source>
        <strain evidence="6 7">cv. Chiifu-401-42</strain>
    </source>
</reference>
<evidence type="ECO:0000313" key="6">
    <source>
        <dbReference type="EnsemblPlants" id="Bra005129.1-P"/>
    </source>
</evidence>
<dbReference type="Pfam" id="PF16041">
    <property type="entry name" value="APD1-4_M"/>
    <property type="match status" value="1"/>
</dbReference>
<proteinExistence type="predicted"/>
<dbReference type="Pfam" id="PF16040">
    <property type="entry name" value="APD1-4_N"/>
    <property type="match status" value="1"/>
</dbReference>
<reference evidence="6" key="3">
    <citation type="submission" date="2023-03" db="UniProtKB">
        <authorList>
            <consortium name="EnsemblPlants"/>
        </authorList>
    </citation>
    <scope>IDENTIFICATION</scope>
    <source>
        <strain evidence="6">cv. Chiifu-401-42</strain>
    </source>
</reference>
<evidence type="ECO:0000259" key="4">
    <source>
        <dbReference type="Pfam" id="PF16040"/>
    </source>
</evidence>
<dbReference type="GO" id="GO:0006511">
    <property type="term" value="P:ubiquitin-dependent protein catabolic process"/>
    <property type="evidence" value="ECO:0000318"/>
    <property type="project" value="GO_Central"/>
</dbReference>
<feature type="domain" description="E3 ubiquitin-protein ligase APD1-4 middle" evidence="5">
    <location>
        <begin position="111"/>
        <end position="183"/>
    </location>
</feature>
<keyword evidence="7" id="KW-1185">Reference proteome</keyword>
<evidence type="ECO:0000313" key="7">
    <source>
        <dbReference type="Proteomes" id="UP000011750"/>
    </source>
</evidence>
<evidence type="ECO:0000256" key="2">
    <source>
        <dbReference type="ARBA" id="ARBA00022771"/>
    </source>
</evidence>
<dbReference type="GO" id="GO:0043066">
    <property type="term" value="P:negative regulation of apoptotic process"/>
    <property type="evidence" value="ECO:0000318"/>
    <property type="project" value="GO_Central"/>
</dbReference>
<dbReference type="PANTHER" id="PTHR46858">
    <property type="entry name" value="OS05G0521000 PROTEIN"/>
    <property type="match status" value="1"/>
</dbReference>
<dbReference type="Proteomes" id="UP000011750">
    <property type="component" value="Chromosome A05"/>
</dbReference>
<organism evidence="6 7">
    <name type="scientific">Brassica campestris</name>
    <name type="common">Field mustard</name>
    <dbReference type="NCBI Taxonomy" id="3711"/>
    <lineage>
        <taxon>Eukaryota</taxon>
        <taxon>Viridiplantae</taxon>
        <taxon>Streptophyta</taxon>
        <taxon>Embryophyta</taxon>
        <taxon>Tracheophyta</taxon>
        <taxon>Spermatophyta</taxon>
        <taxon>Magnoliopsida</taxon>
        <taxon>eudicotyledons</taxon>
        <taxon>Gunneridae</taxon>
        <taxon>Pentapetalae</taxon>
        <taxon>rosids</taxon>
        <taxon>malvids</taxon>
        <taxon>Brassicales</taxon>
        <taxon>Brassicaceae</taxon>
        <taxon>Brassiceae</taxon>
        <taxon>Brassica</taxon>
    </lineage>
</organism>
<keyword evidence="1" id="KW-0479">Metal-binding</keyword>
<dbReference type="Gramene" id="Bra005129.1">
    <property type="protein sequence ID" value="Bra005129.1-P"/>
    <property type="gene ID" value="Bra005129"/>
</dbReference>
<dbReference type="PANTHER" id="PTHR46858:SF5">
    <property type="entry name" value="E3 UBIQUITIN-PROTEIN LIGASE APD1-RELATED"/>
    <property type="match status" value="1"/>
</dbReference>
<evidence type="ECO:0000256" key="3">
    <source>
        <dbReference type="ARBA" id="ARBA00022833"/>
    </source>
</evidence>
<accession>M4CLP2</accession>
<keyword evidence="2" id="KW-0863">Zinc-finger</keyword>